<organism evidence="2 3">
    <name type="scientific">Talaromyces proteolyticus</name>
    <dbReference type="NCBI Taxonomy" id="1131652"/>
    <lineage>
        <taxon>Eukaryota</taxon>
        <taxon>Fungi</taxon>
        <taxon>Dikarya</taxon>
        <taxon>Ascomycota</taxon>
        <taxon>Pezizomycotina</taxon>
        <taxon>Eurotiomycetes</taxon>
        <taxon>Eurotiomycetidae</taxon>
        <taxon>Eurotiales</taxon>
        <taxon>Trichocomaceae</taxon>
        <taxon>Talaromyces</taxon>
        <taxon>Talaromyces sect. Bacilispori</taxon>
    </lineage>
</organism>
<sequence length="306" mass="35087">MATNTQKCTYIITRQKEEKQCSRKSTKGTLCTQHYNMGKSQGEPESCDEDDSVVSTPVRNIHNYTPGRCSTPPTSVARSSIGELGSLLKDLHVRDDYDHSGDKPLKLKRVNTAQSAISYGPRDPVLRQLNQFMPRAIHPSVHEYITLALEARLRKDERRAYVYILHAIPGRERHSSASADENIDTDRIILKVGSSIDVSARITRLSSECKYHKYKRLEAFPDIGPIELSYKVEELVHATLKNWAYRSPLKCPCKKEHKEFFEVEQKELKAVYRCVKHWADVVTKNKDKLWVKKQTDQLPDLANLHI</sequence>
<feature type="domain" description="Bacteriophage T5 Orf172 DNA-binding" evidence="1">
    <location>
        <begin position="161"/>
        <end position="275"/>
    </location>
</feature>
<gene>
    <name evidence="2" type="ORF">BGW36DRAFT_451108</name>
</gene>
<protein>
    <recommendedName>
        <fullName evidence="1">Bacteriophage T5 Orf172 DNA-binding domain-containing protein</fullName>
    </recommendedName>
</protein>
<proteinExistence type="predicted"/>
<reference evidence="2" key="1">
    <citation type="submission" date="2021-12" db="EMBL/GenBank/DDBJ databases">
        <title>Convergent genome expansion in fungi linked to evolution of root-endophyte symbiosis.</title>
        <authorList>
            <consortium name="DOE Joint Genome Institute"/>
            <person name="Ke Y.-H."/>
            <person name="Bonito G."/>
            <person name="Liao H.-L."/>
            <person name="Looney B."/>
            <person name="Rojas-Flechas A."/>
            <person name="Nash J."/>
            <person name="Hameed K."/>
            <person name="Schadt C."/>
            <person name="Martin F."/>
            <person name="Crous P.W."/>
            <person name="Miettinen O."/>
            <person name="Magnuson J.K."/>
            <person name="Labbe J."/>
            <person name="Jacobson D."/>
            <person name="Doktycz M.J."/>
            <person name="Veneault-Fourrey C."/>
            <person name="Kuo A."/>
            <person name="Mondo S."/>
            <person name="Calhoun S."/>
            <person name="Riley R."/>
            <person name="Ohm R."/>
            <person name="LaButti K."/>
            <person name="Andreopoulos B."/>
            <person name="Pangilinan J."/>
            <person name="Nolan M."/>
            <person name="Tritt A."/>
            <person name="Clum A."/>
            <person name="Lipzen A."/>
            <person name="Daum C."/>
            <person name="Barry K."/>
            <person name="Grigoriev I.V."/>
            <person name="Vilgalys R."/>
        </authorList>
    </citation>
    <scope>NUCLEOTIDE SEQUENCE</scope>
    <source>
        <strain evidence="2">PMI_201</strain>
    </source>
</reference>
<evidence type="ECO:0000259" key="1">
    <source>
        <dbReference type="Pfam" id="PF10544"/>
    </source>
</evidence>
<evidence type="ECO:0000313" key="2">
    <source>
        <dbReference type="EMBL" id="KAH8696050.1"/>
    </source>
</evidence>
<dbReference type="Pfam" id="PF10544">
    <property type="entry name" value="T5orf172"/>
    <property type="match status" value="1"/>
</dbReference>
<name>A0AAD4PV35_9EURO</name>
<dbReference type="RefSeq" id="XP_046070988.1">
    <property type="nucleotide sequence ID" value="XM_046221819.1"/>
</dbReference>
<evidence type="ECO:0000313" key="3">
    <source>
        <dbReference type="Proteomes" id="UP001201262"/>
    </source>
</evidence>
<dbReference type="GeneID" id="70252106"/>
<dbReference type="InterPro" id="IPR018306">
    <property type="entry name" value="Phage_T5_Orf172_DNA-bd"/>
</dbReference>
<accession>A0AAD4PV35</accession>
<dbReference type="AlphaFoldDB" id="A0AAD4PV35"/>
<keyword evidence="3" id="KW-1185">Reference proteome</keyword>
<dbReference type="InterPro" id="IPR053006">
    <property type="entry name" value="Meiosis_regulatory"/>
</dbReference>
<comment type="caution">
    <text evidence="2">The sequence shown here is derived from an EMBL/GenBank/DDBJ whole genome shotgun (WGS) entry which is preliminary data.</text>
</comment>
<dbReference type="EMBL" id="JAJTJA010000007">
    <property type="protein sequence ID" value="KAH8696050.1"/>
    <property type="molecule type" value="Genomic_DNA"/>
</dbReference>
<dbReference type="Proteomes" id="UP001201262">
    <property type="component" value="Unassembled WGS sequence"/>
</dbReference>
<dbReference type="PANTHER" id="PTHR28094">
    <property type="entry name" value="MEIOTICALLY UP-REGULATED GENE 113 PROTEIN"/>
    <property type="match status" value="1"/>
</dbReference>
<dbReference type="PANTHER" id="PTHR28094:SF1">
    <property type="entry name" value="MEIOTICALLY UP-REGULATED GENE 113 PROTEIN"/>
    <property type="match status" value="1"/>
</dbReference>